<feature type="signal peptide" evidence="1">
    <location>
        <begin position="1"/>
        <end position="17"/>
    </location>
</feature>
<sequence>MHPYLPLLALLLHPTTATPPPLPHINLTITPSRTYQTIRGFGIGLSPSSPDALLSLSQPDQSDVFSLLFNTSKAPGAGAGFSILRLELDSSSTSPRNRSITWSGPHVWVAQETIRKFGLDLFYASAGTGDGDGEEDGWARAYGRYLARFVREYRERGIPAGWIGLADDTKMGNGHRALAAARETKEELDRIDLGEVGVGCCEDRD</sequence>
<dbReference type="Proteomes" id="UP000078237">
    <property type="component" value="Unassembled WGS sequence"/>
</dbReference>
<gene>
    <name evidence="2" type="ORF">MMYC01_204244</name>
</gene>
<dbReference type="SUPFAM" id="SSF51445">
    <property type="entry name" value="(Trans)glycosidases"/>
    <property type="match status" value="1"/>
</dbReference>
<reference evidence="2 3" key="1">
    <citation type="journal article" date="2016" name="Genome Announc.">
        <title>Genome Sequence of Madurella mycetomatis mm55, Isolated from a Human Mycetoma Case in Sudan.</title>
        <authorList>
            <person name="Smit S."/>
            <person name="Derks M.F."/>
            <person name="Bervoets S."/>
            <person name="Fahal A."/>
            <person name="van Leeuwen W."/>
            <person name="van Belkum A."/>
            <person name="van de Sande W.W."/>
        </authorList>
    </citation>
    <scope>NUCLEOTIDE SEQUENCE [LARGE SCALE GENOMIC DNA]</scope>
    <source>
        <strain evidence="3">mm55</strain>
    </source>
</reference>
<proteinExistence type="predicted"/>
<evidence type="ECO:0000313" key="2">
    <source>
        <dbReference type="EMBL" id="KXX80190.1"/>
    </source>
</evidence>
<feature type="chain" id="PRO_5008043826" evidence="1">
    <location>
        <begin position="18"/>
        <end position="205"/>
    </location>
</feature>
<comment type="caution">
    <text evidence="2">The sequence shown here is derived from an EMBL/GenBank/DDBJ whole genome shotgun (WGS) entry which is preliminary data.</text>
</comment>
<dbReference type="EMBL" id="LCTW02000066">
    <property type="protein sequence ID" value="KXX80190.1"/>
    <property type="molecule type" value="Genomic_DNA"/>
</dbReference>
<dbReference type="AlphaFoldDB" id="A0A175WA72"/>
<keyword evidence="3" id="KW-1185">Reference proteome</keyword>
<evidence type="ECO:0000256" key="1">
    <source>
        <dbReference type="SAM" id="SignalP"/>
    </source>
</evidence>
<accession>A0A175WA72</accession>
<protein>
    <submittedName>
        <fullName evidence="2">Glucosylceramidase 1</fullName>
    </submittedName>
</protein>
<evidence type="ECO:0000313" key="3">
    <source>
        <dbReference type="Proteomes" id="UP000078237"/>
    </source>
</evidence>
<dbReference type="VEuPathDB" id="FungiDB:MMYC01_204244"/>
<dbReference type="Gene3D" id="3.20.20.80">
    <property type="entry name" value="Glycosidases"/>
    <property type="match status" value="1"/>
</dbReference>
<keyword evidence="1" id="KW-0732">Signal</keyword>
<dbReference type="STRING" id="100816.A0A175WA72"/>
<organism evidence="2 3">
    <name type="scientific">Madurella mycetomatis</name>
    <dbReference type="NCBI Taxonomy" id="100816"/>
    <lineage>
        <taxon>Eukaryota</taxon>
        <taxon>Fungi</taxon>
        <taxon>Dikarya</taxon>
        <taxon>Ascomycota</taxon>
        <taxon>Pezizomycotina</taxon>
        <taxon>Sordariomycetes</taxon>
        <taxon>Sordariomycetidae</taxon>
        <taxon>Sordariales</taxon>
        <taxon>Sordariales incertae sedis</taxon>
        <taxon>Madurella</taxon>
    </lineage>
</organism>
<dbReference type="InterPro" id="IPR017853">
    <property type="entry name" value="GH"/>
</dbReference>
<name>A0A175WA72_9PEZI</name>